<dbReference type="InterPro" id="IPR038765">
    <property type="entry name" value="Papain-like_cys_pep_sf"/>
</dbReference>
<keyword evidence="3" id="KW-0378">Hydrolase</keyword>
<proteinExistence type="predicted"/>
<dbReference type="EMBL" id="MK072051">
    <property type="protein sequence ID" value="AYV77590.1"/>
    <property type="molecule type" value="Genomic_DNA"/>
</dbReference>
<organism evidence="3">
    <name type="scientific">Dasosvirus sp</name>
    <dbReference type="NCBI Taxonomy" id="2487764"/>
    <lineage>
        <taxon>Viruses</taxon>
        <taxon>Varidnaviria</taxon>
        <taxon>Bamfordvirae</taxon>
        <taxon>Nucleocytoviricota</taxon>
        <taxon>Megaviricetes</taxon>
        <taxon>Imitervirales</taxon>
        <taxon>Mimiviridae</taxon>
        <taxon>Klosneuvirinae</taxon>
    </lineage>
</organism>
<feature type="region of interest" description="Disordered" evidence="1">
    <location>
        <begin position="134"/>
        <end position="217"/>
    </location>
</feature>
<dbReference type="Gene3D" id="3.90.70.10">
    <property type="entry name" value="Cysteine proteinases"/>
    <property type="match status" value="2"/>
</dbReference>
<feature type="compositionally biased region" description="Polar residues" evidence="1">
    <location>
        <begin position="134"/>
        <end position="210"/>
    </location>
</feature>
<dbReference type="PROSITE" id="PS50235">
    <property type="entry name" value="USP_3"/>
    <property type="match status" value="1"/>
</dbReference>
<reference evidence="3" key="1">
    <citation type="submission" date="2018-10" db="EMBL/GenBank/DDBJ databases">
        <title>Hidden diversity of soil giant viruses.</title>
        <authorList>
            <person name="Schulz F."/>
            <person name="Alteio L."/>
            <person name="Goudeau D."/>
            <person name="Ryan E.M."/>
            <person name="Malmstrom R.R."/>
            <person name="Blanchard J."/>
            <person name="Woyke T."/>
        </authorList>
    </citation>
    <scope>NUCLEOTIDE SEQUENCE</scope>
    <source>
        <strain evidence="3">DSV1</strain>
    </source>
</reference>
<accession>A0A3G4ZRR6</accession>
<dbReference type="SUPFAM" id="SSF54001">
    <property type="entry name" value="Cysteine proteinases"/>
    <property type="match status" value="1"/>
</dbReference>
<protein>
    <submittedName>
        <fullName evidence="3">Ubiquitin carboxyl-terminal hydrolase</fullName>
    </submittedName>
</protein>
<dbReference type="PROSITE" id="PS00973">
    <property type="entry name" value="USP_2"/>
    <property type="match status" value="1"/>
</dbReference>
<dbReference type="Pfam" id="PF00443">
    <property type="entry name" value="UCH"/>
    <property type="match status" value="1"/>
</dbReference>
<evidence type="ECO:0000313" key="3">
    <source>
        <dbReference type="EMBL" id="AYV77590.1"/>
    </source>
</evidence>
<dbReference type="PANTHER" id="PTHR21646:SF76">
    <property type="entry name" value="UBIQUITIN CARBOXYL-TERMINAL HYDROLASE 32"/>
    <property type="match status" value="1"/>
</dbReference>
<evidence type="ECO:0000259" key="2">
    <source>
        <dbReference type="PROSITE" id="PS50235"/>
    </source>
</evidence>
<feature type="domain" description="USP" evidence="2">
    <location>
        <begin position="1"/>
        <end position="380"/>
    </location>
</feature>
<dbReference type="InterPro" id="IPR001394">
    <property type="entry name" value="Peptidase_C19_UCH"/>
</dbReference>
<dbReference type="GO" id="GO:0016579">
    <property type="term" value="P:protein deubiquitination"/>
    <property type="evidence" value="ECO:0007669"/>
    <property type="project" value="InterPro"/>
</dbReference>
<dbReference type="InterPro" id="IPR028889">
    <property type="entry name" value="USP"/>
</dbReference>
<dbReference type="InterPro" id="IPR050185">
    <property type="entry name" value="Ub_carboxyl-term_hydrolase"/>
</dbReference>
<feature type="non-terminal residue" evidence="3">
    <location>
        <position position="1"/>
    </location>
</feature>
<sequence length="381" mass="43638">EETKCRAILENTVDQELYDFAITLKNNKDKLADLKRTRPEEKDVIKEIITIITKMYRDDLSKFLKIESIWAWEKILKDSYSIINEIFSGMSLTTITCQECKNVKINFERFDVLTLHLPTEQTQRVMTQGVMTQTDVSTESVTGKNVSTESVTGKNVSTESVTGKNVSTESVTGKNVSTESVTGKNVSTESVTGKNVSTESVTGKNVSTERSQTHDSKSDQLFTLAGLTKPERSDITLDDLFAKYIEDEKMIGSNQYYCNYCMEKKDAIQNHIIWNSPDKLVIMIKKYRNINGQISKVNTKVSYQHDLDISKYMHSQENNQKYELYATIRHSGIYNGGHYYSYIKNPISGQWFLCDDESVYHVENDEVLKSNSYVLFYQKKI</sequence>
<dbReference type="PANTHER" id="PTHR21646">
    <property type="entry name" value="UBIQUITIN CARBOXYL-TERMINAL HYDROLASE"/>
    <property type="match status" value="1"/>
</dbReference>
<evidence type="ECO:0000256" key="1">
    <source>
        <dbReference type="SAM" id="MobiDB-lite"/>
    </source>
</evidence>
<gene>
    <name evidence="3" type="ORF">Dasosvirus10_1</name>
</gene>
<dbReference type="GO" id="GO:0004843">
    <property type="term" value="F:cysteine-type deubiquitinase activity"/>
    <property type="evidence" value="ECO:0007669"/>
    <property type="project" value="InterPro"/>
</dbReference>
<dbReference type="InterPro" id="IPR018200">
    <property type="entry name" value="USP_CS"/>
</dbReference>
<name>A0A3G4ZRR6_9VIRU</name>